<dbReference type="SUPFAM" id="SSF50729">
    <property type="entry name" value="PH domain-like"/>
    <property type="match status" value="1"/>
</dbReference>
<dbReference type="InterPro" id="IPR001605">
    <property type="entry name" value="PH_dom-spectrin-type"/>
</dbReference>
<protein>
    <submittedName>
        <fullName evidence="13 14">Spectrin beta chain, non-erythrocytic 5 isoform X1</fullName>
    </submittedName>
</protein>
<dbReference type="FunFam" id="1.20.58.60:FF:000309">
    <property type="entry name" value="Spectrin beta non-erythrocytic 5"/>
    <property type="match status" value="1"/>
</dbReference>
<dbReference type="FunFam" id="1.20.58.60:FF:000011">
    <property type="entry name" value="Spectrin beta chain"/>
    <property type="match status" value="1"/>
</dbReference>
<dbReference type="InterPro" id="IPR001715">
    <property type="entry name" value="CH_dom"/>
</dbReference>
<feature type="domain" description="PH" evidence="10">
    <location>
        <begin position="3757"/>
        <end position="3864"/>
    </location>
</feature>
<dbReference type="Gene3D" id="1.20.58.60">
    <property type="match status" value="25"/>
</dbReference>
<dbReference type="Pfam" id="PF00169">
    <property type="entry name" value="PH"/>
    <property type="match status" value="1"/>
</dbReference>
<feature type="compositionally biased region" description="Basic and acidic residues" evidence="9">
    <location>
        <begin position="3929"/>
        <end position="3938"/>
    </location>
</feature>
<evidence type="ECO:0000256" key="3">
    <source>
        <dbReference type="ARBA" id="ARBA00022467"/>
    </source>
</evidence>
<dbReference type="PRINTS" id="PR00683">
    <property type="entry name" value="SPECTRINPH"/>
</dbReference>
<keyword evidence="6" id="KW-0009">Actin-binding</keyword>
<accession>A0A6P8RNT4</accession>
<dbReference type="GO" id="GO:0005856">
    <property type="term" value="C:cytoskeleton"/>
    <property type="evidence" value="ECO:0007669"/>
    <property type="project" value="UniProtKB-SubCell"/>
</dbReference>
<feature type="coiled-coil region" evidence="8">
    <location>
        <begin position="1752"/>
        <end position="1779"/>
    </location>
</feature>
<dbReference type="FunFam" id="1.20.58.60:FF:000007">
    <property type="entry name" value="Spectrin alpha chain non-erythrocytic 1"/>
    <property type="match status" value="1"/>
</dbReference>
<dbReference type="SMART" id="SM00033">
    <property type="entry name" value="CH"/>
    <property type="match status" value="2"/>
</dbReference>
<comment type="subcellular location">
    <subcellularLocation>
        <location evidence="1">Cytoplasm</location>
        <location evidence="1">Cytoskeleton</location>
    </subcellularLocation>
</comment>
<evidence type="ECO:0000313" key="14">
    <source>
        <dbReference type="RefSeq" id="XP_033806939.1"/>
    </source>
</evidence>
<dbReference type="OrthoDB" id="9942256at2759"/>
<dbReference type="PANTHER" id="PTHR11915">
    <property type="entry name" value="SPECTRIN/FILAMIN RELATED CYTOSKELETAL PROTEIN"/>
    <property type="match status" value="1"/>
</dbReference>
<dbReference type="InterPro" id="IPR018159">
    <property type="entry name" value="Spectrin/alpha-actinin"/>
</dbReference>
<feature type="coiled-coil region" evidence="8">
    <location>
        <begin position="1501"/>
        <end position="1528"/>
    </location>
</feature>
<dbReference type="RefSeq" id="XP_033806939.1">
    <property type="nucleotide sequence ID" value="XM_033951048.1"/>
</dbReference>
<evidence type="ECO:0000256" key="8">
    <source>
        <dbReference type="SAM" id="Coils"/>
    </source>
</evidence>
<dbReference type="FunFam" id="1.10.418.10:FF:000043">
    <property type="entry name" value="Spectrin beta chain, non-erythrocytic"/>
    <property type="match status" value="1"/>
</dbReference>
<evidence type="ECO:0000256" key="2">
    <source>
        <dbReference type="ARBA" id="ARBA00006826"/>
    </source>
</evidence>
<evidence type="ECO:0000313" key="12">
    <source>
        <dbReference type="Proteomes" id="UP000515159"/>
    </source>
</evidence>
<feature type="coiled-coil region" evidence="8">
    <location>
        <begin position="3342"/>
        <end position="3369"/>
    </location>
</feature>
<dbReference type="GO" id="GO:0005737">
    <property type="term" value="C:cytoplasm"/>
    <property type="evidence" value="ECO:0007669"/>
    <property type="project" value="UniProtKB-ARBA"/>
</dbReference>
<evidence type="ECO:0000259" key="11">
    <source>
        <dbReference type="PROSITE" id="PS50021"/>
    </source>
</evidence>
<dbReference type="KEGG" id="gsh:117363405"/>
<dbReference type="FunFam" id="1.20.58.60:FF:000253">
    <property type="entry name" value="Spectrin beta, non-erythrocytic 5"/>
    <property type="match status" value="1"/>
</dbReference>
<dbReference type="FunFam" id="1.10.418.10:FF:000001">
    <property type="entry name" value="Actinin alpha 1"/>
    <property type="match status" value="1"/>
</dbReference>
<dbReference type="PROSITE" id="PS00020">
    <property type="entry name" value="ACTININ_2"/>
    <property type="match status" value="1"/>
</dbReference>
<dbReference type="InterPro" id="IPR001849">
    <property type="entry name" value="PH_domain"/>
</dbReference>
<dbReference type="CTD" id="51332"/>
<dbReference type="SUPFAM" id="SSF47576">
    <property type="entry name" value="Calponin-homology domain, CH-domain"/>
    <property type="match status" value="1"/>
</dbReference>
<dbReference type="Pfam" id="PF00435">
    <property type="entry name" value="Spectrin"/>
    <property type="match status" value="29"/>
</dbReference>
<comment type="similarity">
    <text evidence="2">Belongs to the spectrin family.</text>
</comment>
<proteinExistence type="inferred from homology"/>
<dbReference type="GO" id="GO:0005543">
    <property type="term" value="F:phospholipid binding"/>
    <property type="evidence" value="ECO:0007669"/>
    <property type="project" value="InterPro"/>
</dbReference>
<feature type="coiled-coil region" evidence="8">
    <location>
        <begin position="1150"/>
        <end position="1191"/>
    </location>
</feature>
<keyword evidence="8" id="KW-0175">Coiled coil</keyword>
<reference evidence="13 14" key="1">
    <citation type="submission" date="2025-04" db="UniProtKB">
        <authorList>
            <consortium name="RefSeq"/>
        </authorList>
    </citation>
    <scope>IDENTIFICATION</scope>
</reference>
<evidence type="ECO:0000256" key="9">
    <source>
        <dbReference type="SAM" id="MobiDB-lite"/>
    </source>
</evidence>
<feature type="coiled-coil region" evidence="8">
    <location>
        <begin position="3554"/>
        <end position="3588"/>
    </location>
</feature>
<dbReference type="SUPFAM" id="SSF46966">
    <property type="entry name" value="Spectrin repeat"/>
    <property type="match status" value="22"/>
</dbReference>
<dbReference type="InterPro" id="IPR001589">
    <property type="entry name" value="Actinin_actin-bd_CS"/>
</dbReference>
<evidence type="ECO:0000256" key="6">
    <source>
        <dbReference type="ARBA" id="ARBA00023203"/>
    </source>
</evidence>
<evidence type="ECO:0000256" key="7">
    <source>
        <dbReference type="ARBA" id="ARBA00023212"/>
    </source>
</evidence>
<evidence type="ECO:0000259" key="10">
    <source>
        <dbReference type="PROSITE" id="PS50003"/>
    </source>
</evidence>
<dbReference type="InterPro" id="IPR002017">
    <property type="entry name" value="Spectrin_repeat"/>
</dbReference>
<dbReference type="InterPro" id="IPR036872">
    <property type="entry name" value="CH_dom_sf"/>
</dbReference>
<dbReference type="InterPro" id="IPR011993">
    <property type="entry name" value="PH-like_dom_sf"/>
</dbReference>
<dbReference type="FunFam" id="1.20.58.60:FF:000191">
    <property type="entry name" value="Spectrin, beta, non-erythrocytic 5"/>
    <property type="match status" value="1"/>
</dbReference>
<keyword evidence="3" id="KW-0117">Actin capping</keyword>
<evidence type="ECO:0000313" key="13">
    <source>
        <dbReference type="RefSeq" id="XP_033806938.1"/>
    </source>
</evidence>
<gene>
    <name evidence="13 14" type="primary">SPTBN5</name>
</gene>
<dbReference type="CDD" id="cd00176">
    <property type="entry name" value="SPEC"/>
    <property type="match status" value="16"/>
</dbReference>
<keyword evidence="4" id="KW-0963">Cytoplasm</keyword>
<dbReference type="FunFam" id="2.30.29.30:FF:000024">
    <property type="entry name" value="Spectrin beta chain"/>
    <property type="match status" value="1"/>
</dbReference>
<dbReference type="RefSeq" id="XP_033806938.1">
    <property type="nucleotide sequence ID" value="XM_033951047.1"/>
</dbReference>
<dbReference type="FunFam" id="1.20.58.60:FF:000135">
    <property type="entry name" value="Spectrin beta chain, non-erythrocytic"/>
    <property type="match status" value="1"/>
</dbReference>
<dbReference type="Proteomes" id="UP000515159">
    <property type="component" value="Chromosome 7"/>
</dbReference>
<dbReference type="CDD" id="cd21247">
    <property type="entry name" value="CH_SPTBN5_rpt1"/>
    <property type="match status" value="1"/>
</dbReference>
<feature type="region of interest" description="Disordered" evidence="9">
    <location>
        <begin position="3879"/>
        <end position="3957"/>
    </location>
</feature>
<sequence length="3957" mass="460882">MDDEYDEGHIRKLQEQRMFMQKKTFTKWMNNILSRDEKVIEIQDIYVDLKDGVYLLRLLELMSGEQLPRPSRGKMRVHCLENNSKAIAFLKTKVPVKLIGPENIVDGDRILILGLIWIIILRFQISSITLDKDEFGYSAEILSAKEALLIWCQRRTASYSNVDVKDFSSSWRDGLAFNAIIHAHRPDLIDYSSLRPSQPLQNLNNAFSVAEKKLGISKLLDAEDVAVSHPDEKSIMTYMSLYYHYFSKMRQGQTVQKRVSNIMSLLMEVDTLKHQYEWMVSELLKWIKQKVLEMNDRQFPNSVQGMRHLMVNFKAFRTQEKPPKYKERGIIEAHLFNIRTKLQARNLRPYLPPEGRTLRDIETHWTVLEKVEHSREKALHLEMLRLKKLEQLVQRFQKKAALRETYLEDMKNVFRGQDFHTEDIDQVEAALRKLEPIETDMLPREQRFRALADMAAVIERENYHNKFQIMQTQQAISQQWQELLKEVQRHKRLLGTTKEILSFLQDIDAMVEELKELQELVGSQDYGKHLVEVEDLLHKLSLAESQISIHGERVRFLSQQAAEVTKGQAIKSELLQAKMQTLNQLYQRLTVFSKSRRSKLEENLKLFEFFHDCREEESWIQEKWHLVKLAPLGRDLSQIIASIQKHKAVEAECSSHHVVCATVLRKGQDLCHRNSSNQQDIQEQMGHIEKRWEQLQEEVVNRKLRLQVAAFIKQYFADVDETESWLREQQHILSSEDHGKDESSAEALLQRHLRLEKEIDAYSSEMSRLRELAAAAAQKAHHMAKLQEDRNGTVSLPSVEGDVWKEQQQLKPAELRKAQGPETEATPVIKHQVQQVKMQIFYKGVNILWNRGDILQVVDKTNPEKWLVRDEMGRMESVPVKYLTEIKPKEVAKEVKILMIQRNLTPGVSISQQKFGPGQRKTESTFSSLSIQDPHFDPENIQKTTTEIDMLYKKLQIMSEHRKKTLEENIALYRFYGSCAEFLSWMEDKEKVLQTFEPKSDNVELMQCKYENFLTDLAAGKGRLDEINRLADGFIKSGPSKHNEIHAHQREINQRWDRLEKLKEERGSELIGVADVRTFLQDCQGTKLLLRDKLGQLTNSDPGSINTSVALESERRKQAGHEWEIQILEQKITYLKKVAKSIEDTNPKESKAIKDQVENMEKLLMMLKERAKQKREDLEETQAQQAFLQESRRHLLWIGSLKGQLRSEEMGCDVASAEQLLKEHQYLWKEIQNHKQRFNQLIALGQKLSHDDLSNTREIHEYVEKLIHEDGDLEERWLQRKKKLEEGMELQQFLREANGIHMSFSIHDVYLRADDLGEGLDTTRGLLKRHEGFERLLATLSQRTDGLRQHGDRLMQSRHFASPLIEQKVRESQEGLEQLIQRSEKRKKTLIDSLRLQEFSRDATELQLWMEEKYQIASDESYRDPHNILKKLKWHEAAEKEMKANKIQFKKFKETGNQLIGEAHYATDTIQATVAHLSSNWEELNRKMMERGDKLRQAGQQEQLMELLQDAKEKIEKIEKDLQDAEMGQDLRSSRKLLKEHWQLESETRELAYKMSSIVSHAKKMAFTHFDSQRIMEETYKYLHRFDSLQIPLAQRHELLQARVNEYQFYHYQDIEMSWIRERMPNATSTSCGKSLDVALSMQQKHKELQSEVKAHKQQAQRMWDKGKELIESEHPASLNIEEKCQELKQSWAALEKACEERTKYLQSSVDFHQFLLDVSDLGNHVAEKFPLVTSNDYGKDEAATLTLMKKHKAIEQEIEIYQKRIAELTQTSQTLTAQGSVAYDEVDVPQNLIHSQLQDLQDHAAARWKKLTETLCFHEYLRESRVIQEWINQQKLTVNSNDYGNDYEHVLLLRAKYNTFQHLVETAAQRVAQCQHVADSLIEHGHLESRDIRQKQRELRNSWENLLEMTRARGKLLQDAEAIHKCYWDLTEALNQIEEKHKSIPDDIAKNLSGVQSQLRKHEALEHELVGNEQQFQELIDAADSVLHRCSESQAIGLQGKQQAIVENWESLKSKVEQRKLDLEQACNYYHFLTNVRDYFSWTAEMMREMKANETIRGVSTCIQRLKGHQDVRAKIEAQEEMYSTVQKQGQALLLEENAPVTQIQEKLQALLAEKKQLYQEWELKKKWLEWVHSEQVFFRDIDHMEKILNSQEIYLKSSDLGNSVDDTERLIKKHEAFEKLLASQDEKEVSLQEQVVRLQKENGKQGTVQFQARLNSVLERRKLIRDLSQARRKELNTAHLLALFNQSLAEAEDWISERMQQLEDTGHQDISELQDKLKLQQKNQVFEAEILAHEEIITAIVEKGEVLLIKSHPKAAEISSRSWALQKHWEKLKQAAAARGKMLEDSRDFLEFLQKVDQVEAWIREKEVMINVGDVGKDYEHCLQLMKKLNEFRGAGSGDVTVDDAHIKAIDALATKLERCNKEEMKTIVQRQQQLNERWNSFHGNLSLYRRRLEEALEMHTTIREIDDITERISEKSALMQALDYGKDEESVASLIRRHEEMEREINVIQSRIEALKLQSNFLSERNPAMNNQLTIKQRELVDSWLQFQGGANQRKEKLVASYQLQKFNSESRELLDWAQKVQGMIKGEALSKSTTEAEMMIEVHEERKAEIDARRERFNSLERTGQKLADSGHYAAPEIQQSLSKLEEAWSDLVQVWQEQNLRMAQARDLQTFLGYVEQNESWLSSKEAFLANEDLGDSLASVESLQQKHELFEKALEAQMEKINVMESFALQLRQDKHYDLANIASKCQSVLHRKNTLLENANARRKKLEKSRLLKRFLQNSYEVAAWMNEKNSITLDESWRDPSNVQAKLQKHQTFEAEIISNRNRLDSIQTEGKKMLEGEHYAPDAIQFKLREIEEMWSKLLQNCTEKKSKLQDAYKALHFQRSIEDAEKWLDHISVELDPSDSGKDLVSVKNLLKKQTELEEDVASQKDRFQAFMERAREFQEGKHFLADEMQDRVENTVHRYKSLSEPLQEHRATLETKLLLYQFFQDIDDGLAWVQEKLPVASSKDYGQSLLSVQSLLEKHQNLENEISSRSALLEVMTGTGYKLMRSGHFASHEISDCLQQLAAAMETLKAETQQRRKRLMQALEAQQFLTELSEAELWMVERSHDLETSDYGKNEDSIQAHLRKMEATKLDLESFMLRIVKLRETGQNLMENENPESDIVIPKLQTILEEYNSLLEKSETQQVQLRRQCKLYQLQRESELVKAWLSNRQAAAESEDYGQDLEDAEILAKKFEDFMNETKTLGYTKMLGLNEGASSLMKESPRHLTEIQKQVDEVNTIWDSLSQAIQCRGENLTIAHQVHKFDHNVDNLKSWMQEKEAVVDTDNYTYDLLGVQTLLSQHERLERDLAAIRKEVERISKEAQYLSQLYPTVQKNIAERLQEVEETWANLYRKTQERKERLGQAEQVQIFLSSCRELMIWAKEMHALVVSEELASDIGGAELLVKRHKEYKSEIDNQWLNYEDMQKAGKSLVENGHFMSEQIEDKLSEQAEMMEKVADSWEMRKELYDENLEIQILRRDLEQAEEWLISREYFLLDPNYGDSVSEVERLLKKQEDFEKMLAVQEEKFAQLEKKIKREKKLLTQNETGENGLKEQTKIIRVPSLKRRASIRKAPPSRLQDWSSFGKFTSPSLTLRSPSETVSLIEKPTEDENPSEPQSPITVGLTGSQVMSLENPVTFSSPLTSKLIASSMTDPCSSDVLLILEKNDVPSYDLEKTELKPLSEFHDNSLDVSLKPLRSSFSFNNTVFLTAQSMTGYLERQQKLLPGGQKVNKSSWDSYYVTLSGQTLSFYRDRKNAVQNTTDVPHMTITNATCERVVDPGNKNTFSLRLSDGAEYLFSAPSAQKMDVWIQALHNSKDLDNWHDFKGQTEILKTEETPSQMHQARSPTAETLRPTSSKGSSERQTKKDLLPRRTPSFRLRHKAASEENKKAAEGIQYSSRDSAGTAKNYQL</sequence>
<evidence type="ECO:0000256" key="5">
    <source>
        <dbReference type="ARBA" id="ARBA00022737"/>
    </source>
</evidence>
<organism evidence="12 13">
    <name type="scientific">Geotrypetes seraphini</name>
    <name type="common">Gaboon caecilian</name>
    <name type="synonym">Caecilia seraphini</name>
    <dbReference type="NCBI Taxonomy" id="260995"/>
    <lineage>
        <taxon>Eukaryota</taxon>
        <taxon>Metazoa</taxon>
        <taxon>Chordata</taxon>
        <taxon>Craniata</taxon>
        <taxon>Vertebrata</taxon>
        <taxon>Euteleostomi</taxon>
        <taxon>Amphibia</taxon>
        <taxon>Gymnophiona</taxon>
        <taxon>Geotrypetes</taxon>
    </lineage>
</organism>
<dbReference type="GO" id="GO:0016020">
    <property type="term" value="C:membrane"/>
    <property type="evidence" value="ECO:0007669"/>
    <property type="project" value="UniProtKB-ARBA"/>
</dbReference>
<dbReference type="SMART" id="SM00150">
    <property type="entry name" value="SPEC"/>
    <property type="match status" value="30"/>
</dbReference>
<feature type="domain" description="Calponin-homology (CH)" evidence="11">
    <location>
        <begin position="142"/>
        <end position="247"/>
    </location>
</feature>
<dbReference type="Gene3D" id="2.30.29.30">
    <property type="entry name" value="Pleckstrin-homology domain (PH domain)/Phosphotyrosine-binding domain (PTB)"/>
    <property type="match status" value="1"/>
</dbReference>
<feature type="domain" description="Calponin-homology (CH)" evidence="11">
    <location>
        <begin position="19"/>
        <end position="124"/>
    </location>
</feature>
<dbReference type="GO" id="GO:0003779">
    <property type="term" value="F:actin binding"/>
    <property type="evidence" value="ECO:0007669"/>
    <property type="project" value="UniProtKB-KW"/>
</dbReference>
<name>A0A6P8RNT4_GEOSA</name>
<feature type="compositionally biased region" description="Basic and acidic residues" evidence="9">
    <location>
        <begin position="3906"/>
        <end position="3917"/>
    </location>
</feature>
<keyword evidence="5" id="KW-0677">Repeat</keyword>
<feature type="compositionally biased region" description="Polar residues" evidence="9">
    <location>
        <begin position="3883"/>
        <end position="3905"/>
    </location>
</feature>
<dbReference type="PROSITE" id="PS50003">
    <property type="entry name" value="PH_DOMAIN"/>
    <property type="match status" value="1"/>
</dbReference>
<dbReference type="PROSITE" id="PS00019">
    <property type="entry name" value="ACTININ_1"/>
    <property type="match status" value="1"/>
</dbReference>
<feature type="compositionally biased region" description="Polar residues" evidence="9">
    <location>
        <begin position="3942"/>
        <end position="3957"/>
    </location>
</feature>
<dbReference type="FunFam" id="1.20.58.60:FF:000375">
    <property type="entry name" value="Spectrin, beta, non-erythrocytic 5"/>
    <property type="match status" value="1"/>
</dbReference>
<dbReference type="Gene3D" id="1.10.418.10">
    <property type="entry name" value="Calponin-like domain"/>
    <property type="match status" value="2"/>
</dbReference>
<evidence type="ECO:0000256" key="1">
    <source>
        <dbReference type="ARBA" id="ARBA00004245"/>
    </source>
</evidence>
<evidence type="ECO:0000256" key="4">
    <source>
        <dbReference type="ARBA" id="ARBA00022490"/>
    </source>
</evidence>
<dbReference type="Pfam" id="PF00307">
    <property type="entry name" value="CH"/>
    <property type="match status" value="2"/>
</dbReference>
<dbReference type="PROSITE" id="PS50021">
    <property type="entry name" value="CH"/>
    <property type="match status" value="2"/>
</dbReference>
<feature type="coiled-coil region" evidence="8">
    <location>
        <begin position="3179"/>
        <end position="3206"/>
    </location>
</feature>
<keyword evidence="12" id="KW-1185">Reference proteome</keyword>
<feature type="coiled-coil region" evidence="8">
    <location>
        <begin position="2494"/>
        <end position="2521"/>
    </location>
</feature>
<feature type="coiled-coil region" evidence="8">
    <location>
        <begin position="745"/>
        <end position="779"/>
    </location>
</feature>
<dbReference type="SMART" id="SM00233">
    <property type="entry name" value="PH"/>
    <property type="match status" value="1"/>
</dbReference>
<dbReference type="GeneID" id="117363405"/>
<keyword evidence="7" id="KW-0206">Cytoskeleton</keyword>
<feature type="coiled-coil region" evidence="8">
    <location>
        <begin position="2070"/>
        <end position="2126"/>
    </location>
</feature>
<dbReference type="GO" id="GO:0051693">
    <property type="term" value="P:actin filament capping"/>
    <property type="evidence" value="ECO:0007669"/>
    <property type="project" value="UniProtKB-KW"/>
</dbReference>
<dbReference type="FunFam" id="1.20.58.60:FF:000017">
    <property type="entry name" value="Spectrin alpha chain, non-erythrocytic 1"/>
    <property type="match status" value="1"/>
</dbReference>